<protein>
    <recommendedName>
        <fullName evidence="3">Secreted protein</fullName>
    </recommendedName>
</protein>
<reference evidence="2" key="1">
    <citation type="submission" date="2020-11" db="EMBL/GenBank/DDBJ databases">
        <authorList>
            <person name="Tran Van P."/>
        </authorList>
    </citation>
    <scope>NUCLEOTIDE SEQUENCE</scope>
</reference>
<accession>A0A7R9IHZ0</accession>
<feature type="chain" id="PRO_5031570735" description="Secreted protein" evidence="1">
    <location>
        <begin position="22"/>
        <end position="93"/>
    </location>
</feature>
<evidence type="ECO:0000256" key="1">
    <source>
        <dbReference type="SAM" id="SignalP"/>
    </source>
</evidence>
<gene>
    <name evidence="2" type="ORF">TTEB3V08_LOCUS6699</name>
</gene>
<sequence>MWVHVLRITTLILGLSNDVCDECLASAGTPPGLAPPALVFQPARPSLPAKNDAVDVGALARFSFVFLLSLQGRVRCKAGFPHAMIIGASSMPV</sequence>
<evidence type="ECO:0000313" key="2">
    <source>
        <dbReference type="EMBL" id="CAD7458726.1"/>
    </source>
</evidence>
<evidence type="ECO:0008006" key="3">
    <source>
        <dbReference type="Google" id="ProtNLM"/>
    </source>
</evidence>
<name>A0A7R9IHZ0_9NEOP</name>
<organism evidence="2">
    <name type="scientific">Timema tahoe</name>
    <dbReference type="NCBI Taxonomy" id="61484"/>
    <lineage>
        <taxon>Eukaryota</taxon>
        <taxon>Metazoa</taxon>
        <taxon>Ecdysozoa</taxon>
        <taxon>Arthropoda</taxon>
        <taxon>Hexapoda</taxon>
        <taxon>Insecta</taxon>
        <taxon>Pterygota</taxon>
        <taxon>Neoptera</taxon>
        <taxon>Polyneoptera</taxon>
        <taxon>Phasmatodea</taxon>
        <taxon>Timematodea</taxon>
        <taxon>Timematoidea</taxon>
        <taxon>Timematidae</taxon>
        <taxon>Timema</taxon>
    </lineage>
</organism>
<keyword evidence="1" id="KW-0732">Signal</keyword>
<dbReference type="AlphaFoldDB" id="A0A7R9IHZ0"/>
<feature type="signal peptide" evidence="1">
    <location>
        <begin position="1"/>
        <end position="21"/>
    </location>
</feature>
<proteinExistence type="predicted"/>
<dbReference type="EMBL" id="OE002439">
    <property type="protein sequence ID" value="CAD7458726.1"/>
    <property type="molecule type" value="Genomic_DNA"/>
</dbReference>